<keyword evidence="5 9" id="KW-0413">Isomerase</keyword>
<dbReference type="InterPro" id="IPR013760">
    <property type="entry name" value="Topo_IIA-like_dom_sf"/>
</dbReference>
<keyword evidence="6" id="KW-0175">Coiled coil</keyword>
<evidence type="ECO:0000256" key="3">
    <source>
        <dbReference type="ARBA" id="ARBA00012895"/>
    </source>
</evidence>
<dbReference type="GO" id="GO:0003918">
    <property type="term" value="F:DNA topoisomerase type II (double strand cut, ATP-hydrolyzing) activity"/>
    <property type="evidence" value="ECO:0007669"/>
    <property type="project" value="UniProtKB-EC"/>
</dbReference>
<evidence type="ECO:0000313" key="9">
    <source>
        <dbReference type="EMBL" id="EIC01564.1"/>
    </source>
</evidence>
<dbReference type="CDD" id="cd01030">
    <property type="entry name" value="TOPRIM_TopoIIA_like"/>
    <property type="match status" value="1"/>
</dbReference>
<dbReference type="InterPro" id="IPR003594">
    <property type="entry name" value="HATPase_dom"/>
</dbReference>
<feature type="compositionally biased region" description="Basic and acidic residues" evidence="7">
    <location>
        <begin position="58"/>
        <end position="70"/>
    </location>
</feature>
<dbReference type="InterPro" id="IPR001241">
    <property type="entry name" value="Topo_IIA"/>
</dbReference>
<feature type="region of interest" description="Disordered" evidence="7">
    <location>
        <begin position="1"/>
        <end position="78"/>
    </location>
</feature>
<dbReference type="InterPro" id="IPR013759">
    <property type="entry name" value="Topo_IIA_B_C"/>
</dbReference>
<dbReference type="CDD" id="cd00822">
    <property type="entry name" value="TopoII_Trans_DNA_gyrase"/>
    <property type="match status" value="1"/>
</dbReference>
<dbReference type="Pfam" id="PF00986">
    <property type="entry name" value="DNA_gyraseB_C"/>
    <property type="match status" value="1"/>
</dbReference>
<sequence length="683" mass="76736">MKEEKNTAARKTAATAKPKAGIGEDGTFRAWDKAKTSDAKKTGKTEDKGFVPGTTAEDAEKRLAAAKSKDPSLSAPKKKAVSYTDDQIRHLDALEHIRLRSGMYIGRLGDGSNQNDGIYILLKEIIDNSVDEFIMGFGDRIDVTISLEDKSVSVRDYGRGIPLGKVVDCVSQINTGAKYNDDVFQFSVGMNGVGTKAVNALSSHFRVVSIRDGQCTEAVFARGKLVTQKTGTLKQPQPNGTYFEFTPDESIFGKYSFNMEFVEKRMWNYAYLNTGLTLRLNGQDFVSENGLLDLLQKELEENSLYQIGSYRGEHLQFAFTHTNSYGENYFSFVNGQYTSDGGTHLAAFKEGFLKGVNDFFHSNYKSEDVREGITAAVLAKVKDPVFESQTKNKLGNTDIRQWIVAETQSGLDDWLHKHPKEAEALKEKIEKNEKLRTELNAVKKEAKEAAKKISLKIEKLKDCRFHLQDGEKGAESMIFITEGDSATGSMVGSRDPTYQAIFSLRGKPENMYGKKRSDIYKNQELFNLMMALGIEQDVENLRYSKIVIATDADNDGFHIRNLVLTFLLGYFEELVTSGRVWILETPLFRARNKKDTIYCYSEEERDKAVKKLGASAEVTRFKGLGEISPHEFKQFIDPSTMHLTPVEVQALKNVPSVLSFYMGKNTPERRDFIVHHLKQDIDA</sequence>
<dbReference type="InterPro" id="IPR020568">
    <property type="entry name" value="Ribosomal_Su5_D2-typ_SF"/>
</dbReference>
<dbReference type="GO" id="GO:0005524">
    <property type="term" value="F:ATP binding"/>
    <property type="evidence" value="ECO:0007669"/>
    <property type="project" value="InterPro"/>
</dbReference>
<proteinExistence type="predicted"/>
<comment type="caution">
    <text evidence="9">The sequence shown here is derived from an EMBL/GenBank/DDBJ whole genome shotgun (WGS) entry which is preliminary data.</text>
</comment>
<dbReference type="PROSITE" id="PS50880">
    <property type="entry name" value="TOPRIM"/>
    <property type="match status" value="1"/>
</dbReference>
<dbReference type="InterPro" id="IPR036890">
    <property type="entry name" value="HATPase_C_sf"/>
</dbReference>
<accession>H7ELM3</accession>
<dbReference type="PANTHER" id="PTHR45866">
    <property type="entry name" value="DNA GYRASE/TOPOISOMERASE SUBUNIT B"/>
    <property type="match status" value="1"/>
</dbReference>
<comment type="catalytic activity">
    <reaction evidence="1">
        <text>ATP-dependent breakage, passage and rejoining of double-stranded DNA.</text>
        <dbReference type="EC" id="5.6.2.2"/>
    </reaction>
</comment>
<dbReference type="Pfam" id="PF00204">
    <property type="entry name" value="DNA_gyraseB"/>
    <property type="match status" value="1"/>
</dbReference>
<dbReference type="Gene3D" id="3.40.50.670">
    <property type="match status" value="1"/>
</dbReference>
<dbReference type="InterPro" id="IPR014721">
    <property type="entry name" value="Ribsml_uS5_D2-typ_fold_subgr"/>
</dbReference>
<protein>
    <recommendedName>
        <fullName evidence="3">DNA topoisomerase (ATP-hydrolyzing)</fullName>
        <ecNumber evidence="3">5.6.2.2</ecNumber>
    </recommendedName>
</protein>
<evidence type="ECO:0000256" key="6">
    <source>
        <dbReference type="SAM" id="Coils"/>
    </source>
</evidence>
<dbReference type="RefSeq" id="WP_002704891.1">
    <property type="nucleotide sequence ID" value="NZ_AGRW01000049.1"/>
</dbReference>
<gene>
    <name evidence="9" type="ORF">TresaDRAFT_1173</name>
</gene>
<dbReference type="eggNOG" id="COG0187">
    <property type="taxonomic scope" value="Bacteria"/>
</dbReference>
<dbReference type="SMART" id="SM00433">
    <property type="entry name" value="TOP2c"/>
    <property type="match status" value="1"/>
</dbReference>
<dbReference type="EMBL" id="AGRW01000049">
    <property type="protein sequence ID" value="EIC01564.1"/>
    <property type="molecule type" value="Genomic_DNA"/>
</dbReference>
<dbReference type="InterPro" id="IPR018522">
    <property type="entry name" value="TopoIIA_CS"/>
</dbReference>
<evidence type="ECO:0000256" key="1">
    <source>
        <dbReference type="ARBA" id="ARBA00000185"/>
    </source>
</evidence>
<feature type="compositionally biased region" description="Basic and acidic residues" evidence="7">
    <location>
        <begin position="26"/>
        <end position="49"/>
    </location>
</feature>
<dbReference type="Gene3D" id="3.30.565.10">
    <property type="entry name" value="Histidine kinase-like ATPase, C-terminal domain"/>
    <property type="match status" value="1"/>
</dbReference>
<dbReference type="PATRIC" id="fig|907348.3.peg.1815"/>
<dbReference type="GO" id="GO:0003677">
    <property type="term" value="F:DNA binding"/>
    <property type="evidence" value="ECO:0007669"/>
    <property type="project" value="InterPro"/>
</dbReference>
<evidence type="ECO:0000256" key="5">
    <source>
        <dbReference type="ARBA" id="ARBA00023235"/>
    </source>
</evidence>
<dbReference type="Pfam" id="PF01751">
    <property type="entry name" value="Toprim"/>
    <property type="match status" value="1"/>
</dbReference>
<dbReference type="FunFam" id="3.30.565.10:FF:000063">
    <property type="entry name" value="DNA topoisomerase (ATP-hydrolyzing)"/>
    <property type="match status" value="1"/>
</dbReference>
<dbReference type="SUPFAM" id="SSF55874">
    <property type="entry name" value="ATPase domain of HSP90 chaperone/DNA topoisomerase II/histidine kinase"/>
    <property type="match status" value="1"/>
</dbReference>
<evidence type="ECO:0000313" key="10">
    <source>
        <dbReference type="Proteomes" id="UP000003571"/>
    </source>
</evidence>
<comment type="cofactor">
    <cofactor evidence="2">
        <name>Mg(2+)</name>
        <dbReference type="ChEBI" id="CHEBI:18420"/>
    </cofactor>
</comment>
<dbReference type="Proteomes" id="UP000003571">
    <property type="component" value="Unassembled WGS sequence"/>
</dbReference>
<keyword evidence="10" id="KW-1185">Reference proteome</keyword>
<dbReference type="PANTHER" id="PTHR45866:SF2">
    <property type="entry name" value="DNA TOPOISOMERASE (ATP-HYDROLYZING)"/>
    <property type="match status" value="1"/>
</dbReference>
<keyword evidence="4" id="KW-0799">Topoisomerase</keyword>
<evidence type="ECO:0000259" key="8">
    <source>
        <dbReference type="PROSITE" id="PS50880"/>
    </source>
</evidence>
<reference evidence="9 10" key="1">
    <citation type="submission" date="2011-09" db="EMBL/GenBank/DDBJ databases">
        <title>The draft genome of Treponema saccharophilum DSM 2985.</title>
        <authorList>
            <consortium name="US DOE Joint Genome Institute (JGI-PGF)"/>
            <person name="Lucas S."/>
            <person name="Copeland A."/>
            <person name="Lapidus A."/>
            <person name="Glavina del Rio T."/>
            <person name="Dalin E."/>
            <person name="Tice H."/>
            <person name="Bruce D."/>
            <person name="Goodwin L."/>
            <person name="Pitluck S."/>
            <person name="Peters L."/>
            <person name="Kyrpides N."/>
            <person name="Mavromatis K."/>
            <person name="Ivanova N."/>
            <person name="Markowitz V."/>
            <person name="Cheng J.-F."/>
            <person name="Hugenholtz P."/>
            <person name="Woyke T."/>
            <person name="Wu D."/>
            <person name="Gronow S."/>
            <person name="Wellnitz S."/>
            <person name="Brambilla E."/>
            <person name="Klenk H.-P."/>
            <person name="Eisen J.A."/>
        </authorList>
    </citation>
    <scope>NUCLEOTIDE SEQUENCE [LARGE SCALE GENOMIC DNA]</scope>
    <source>
        <strain evidence="9 10">DSM 2985</strain>
    </source>
</reference>
<dbReference type="PROSITE" id="PS00177">
    <property type="entry name" value="TOPOISOMERASE_II"/>
    <property type="match status" value="1"/>
</dbReference>
<dbReference type="AlphaFoldDB" id="H7ELM3"/>
<dbReference type="STRING" id="907348.TresaDRAFT_1173"/>
<evidence type="ECO:0000256" key="4">
    <source>
        <dbReference type="ARBA" id="ARBA00023029"/>
    </source>
</evidence>
<dbReference type="InterPro" id="IPR013506">
    <property type="entry name" value="Topo_IIA_bsu_dom2"/>
</dbReference>
<dbReference type="EC" id="5.6.2.2" evidence="3"/>
<dbReference type="Gene3D" id="3.30.230.10">
    <property type="match status" value="1"/>
</dbReference>
<dbReference type="SUPFAM" id="SSF56719">
    <property type="entry name" value="Type II DNA topoisomerase"/>
    <property type="match status" value="1"/>
</dbReference>
<dbReference type="InterPro" id="IPR002288">
    <property type="entry name" value="DNA_gyrase_B_C"/>
</dbReference>
<feature type="domain" description="Toprim" evidence="8">
    <location>
        <begin position="476"/>
        <end position="586"/>
    </location>
</feature>
<dbReference type="SMART" id="SM00387">
    <property type="entry name" value="HATPase_c"/>
    <property type="match status" value="1"/>
</dbReference>
<dbReference type="Pfam" id="PF02518">
    <property type="entry name" value="HATPase_c"/>
    <property type="match status" value="1"/>
</dbReference>
<dbReference type="PRINTS" id="PR00418">
    <property type="entry name" value="TPI2FAMILY"/>
</dbReference>
<feature type="coiled-coil region" evidence="6">
    <location>
        <begin position="422"/>
        <end position="463"/>
    </location>
</feature>
<evidence type="ECO:0000256" key="2">
    <source>
        <dbReference type="ARBA" id="ARBA00001946"/>
    </source>
</evidence>
<evidence type="ECO:0000256" key="7">
    <source>
        <dbReference type="SAM" id="MobiDB-lite"/>
    </source>
</evidence>
<dbReference type="GO" id="GO:0006265">
    <property type="term" value="P:DNA topological change"/>
    <property type="evidence" value="ECO:0007669"/>
    <property type="project" value="InterPro"/>
</dbReference>
<dbReference type="OrthoDB" id="9802808at2"/>
<dbReference type="SUPFAM" id="SSF54211">
    <property type="entry name" value="Ribosomal protein S5 domain 2-like"/>
    <property type="match status" value="1"/>
</dbReference>
<organism evidence="9 10">
    <name type="scientific">Treponema saccharophilum DSM 2985</name>
    <dbReference type="NCBI Taxonomy" id="907348"/>
    <lineage>
        <taxon>Bacteria</taxon>
        <taxon>Pseudomonadati</taxon>
        <taxon>Spirochaetota</taxon>
        <taxon>Spirochaetia</taxon>
        <taxon>Spirochaetales</taxon>
        <taxon>Treponemataceae</taxon>
        <taxon>Treponema</taxon>
    </lineage>
</organism>
<dbReference type="InterPro" id="IPR006171">
    <property type="entry name" value="TOPRIM_dom"/>
</dbReference>
<name>H7ELM3_9SPIR</name>
<feature type="compositionally biased region" description="Low complexity" evidence="7">
    <location>
        <begin position="9"/>
        <end position="20"/>
    </location>
</feature>